<evidence type="ECO:0000313" key="3">
    <source>
        <dbReference type="EMBL" id="CAB4731011.1"/>
    </source>
</evidence>
<dbReference type="AlphaFoldDB" id="A0A6J6S872"/>
<keyword evidence="1" id="KW-0808">Transferase</keyword>
<accession>A0A6J6S872</accession>
<dbReference type="PANTHER" id="PTHR46401">
    <property type="entry name" value="GLYCOSYLTRANSFERASE WBBK-RELATED"/>
    <property type="match status" value="1"/>
</dbReference>
<protein>
    <submittedName>
        <fullName evidence="3">Unannotated protein</fullName>
    </submittedName>
</protein>
<reference evidence="3" key="1">
    <citation type="submission" date="2020-05" db="EMBL/GenBank/DDBJ databases">
        <authorList>
            <person name="Chiriac C."/>
            <person name="Salcher M."/>
            <person name="Ghai R."/>
            <person name="Kavagutti S V."/>
        </authorList>
    </citation>
    <scope>NUCLEOTIDE SEQUENCE</scope>
</reference>
<evidence type="ECO:0000256" key="1">
    <source>
        <dbReference type="ARBA" id="ARBA00022679"/>
    </source>
</evidence>
<dbReference type="CDD" id="cd03801">
    <property type="entry name" value="GT4_PimA-like"/>
    <property type="match status" value="1"/>
</dbReference>
<sequence>MGAEEWIELPGRVSDDELINLYRQAWVVASTSAREGWGMTLTEAAACGTPAVVTDIAGHRDAVENGVTGFLVTNDDDFFDAIDQIICDPDLRSRMSKAASSRSERFRWDTTARRVLEVLAVEAQRHRER</sequence>
<proteinExistence type="predicted"/>
<dbReference type="PANTHER" id="PTHR46401:SF2">
    <property type="entry name" value="GLYCOSYLTRANSFERASE WBBK-RELATED"/>
    <property type="match status" value="1"/>
</dbReference>
<dbReference type="Pfam" id="PF00534">
    <property type="entry name" value="Glycos_transf_1"/>
    <property type="match status" value="1"/>
</dbReference>
<dbReference type="InterPro" id="IPR001296">
    <property type="entry name" value="Glyco_trans_1"/>
</dbReference>
<dbReference type="SUPFAM" id="SSF53756">
    <property type="entry name" value="UDP-Glycosyltransferase/glycogen phosphorylase"/>
    <property type="match status" value="1"/>
</dbReference>
<dbReference type="Gene3D" id="3.40.50.2000">
    <property type="entry name" value="Glycogen Phosphorylase B"/>
    <property type="match status" value="2"/>
</dbReference>
<evidence type="ECO:0000259" key="2">
    <source>
        <dbReference type="Pfam" id="PF00534"/>
    </source>
</evidence>
<name>A0A6J6S872_9ZZZZ</name>
<organism evidence="3">
    <name type="scientific">freshwater metagenome</name>
    <dbReference type="NCBI Taxonomy" id="449393"/>
    <lineage>
        <taxon>unclassified sequences</taxon>
        <taxon>metagenomes</taxon>
        <taxon>ecological metagenomes</taxon>
    </lineage>
</organism>
<dbReference type="GO" id="GO:0016757">
    <property type="term" value="F:glycosyltransferase activity"/>
    <property type="evidence" value="ECO:0007669"/>
    <property type="project" value="InterPro"/>
</dbReference>
<gene>
    <name evidence="3" type="ORF">UFOPK2683_01282</name>
</gene>
<feature type="domain" description="Glycosyl transferase family 1" evidence="2">
    <location>
        <begin position="4"/>
        <end position="100"/>
    </location>
</feature>
<dbReference type="EMBL" id="CAEZYK010000087">
    <property type="protein sequence ID" value="CAB4731011.1"/>
    <property type="molecule type" value="Genomic_DNA"/>
</dbReference>